<sequence>MRISDGRPIIGTSDDLGAMVRWLLSVALLVILIVAVGGITRLTEAGLSITQWKPVTGVLPPLNEAQWQAEFASYKQIPQYIDVNGPAGMTLEQYKFIYFWEWVHRLLARIVGLVFAVPLAWFWYRRTIPLGYKGRFLALLALGGLQGALGWWMVSSGLSADALDRVSHFRLAAHLLTALLTLAGLIWTALDLRNLTQGKPPAHLTGFTVTVLAMLAFQLFMGALTAGMRAGYVAGAGWFSGDAWPLMQGRLLPAGIDWSQGFFHALFNDPYLVHFVHRWWAWAVVLVLIGMARELRTRRRRPISFAIHCAFGLQIILGICTVWSGVSLWLAVAHQLCGALLVAATVWGTHALGRRDPVNLLAAA</sequence>
<keyword evidence="14" id="KW-1185">Reference proteome</keyword>
<keyword evidence="3 12" id="KW-0812">Transmembrane</keyword>
<evidence type="ECO:0000256" key="8">
    <source>
        <dbReference type="ARBA" id="ARBA00023133"/>
    </source>
</evidence>
<evidence type="ECO:0000256" key="6">
    <source>
        <dbReference type="ARBA" id="ARBA00023002"/>
    </source>
</evidence>
<evidence type="ECO:0000256" key="5">
    <source>
        <dbReference type="ARBA" id="ARBA00022989"/>
    </source>
</evidence>
<proteinExistence type="inferred from homology"/>
<comment type="similarity">
    <text evidence="12">Belongs to the COX15/CtaA family. Type 2 subfamily.</text>
</comment>
<comment type="subcellular location">
    <subcellularLocation>
        <location evidence="12">Cell membrane</location>
        <topology evidence="12">Multi-pass membrane protein</topology>
    </subcellularLocation>
    <subcellularLocation>
        <location evidence="2">Membrane</location>
        <topology evidence="2">Multi-pass membrane protein</topology>
    </subcellularLocation>
</comment>
<dbReference type="GO" id="GO:0005886">
    <property type="term" value="C:plasma membrane"/>
    <property type="evidence" value="ECO:0007669"/>
    <property type="project" value="UniProtKB-SubCell"/>
</dbReference>
<feature type="transmembrane region" description="Helical" evidence="12">
    <location>
        <begin position="169"/>
        <end position="190"/>
    </location>
</feature>
<comment type="subunit">
    <text evidence="12">Interacts with CtaB.</text>
</comment>
<feature type="binding site" description="axial binding residue" evidence="12">
    <location>
        <position position="277"/>
    </location>
    <ligand>
        <name>heme</name>
        <dbReference type="ChEBI" id="CHEBI:30413"/>
    </ligand>
    <ligandPart>
        <name>Fe</name>
        <dbReference type="ChEBI" id="CHEBI:18248"/>
    </ligandPart>
</feature>
<dbReference type="GO" id="GO:0006784">
    <property type="term" value="P:heme A biosynthetic process"/>
    <property type="evidence" value="ECO:0007669"/>
    <property type="project" value="UniProtKB-UniRule"/>
</dbReference>
<dbReference type="EMBL" id="JADZGI010000001">
    <property type="protein sequence ID" value="MBH0111374.1"/>
    <property type="molecule type" value="Genomic_DNA"/>
</dbReference>
<name>A0A931H9D3_9SPHN</name>
<comment type="catalytic activity">
    <reaction evidence="11">
        <text>Fe(II)-heme o + 2 A + H2O = Fe(II)-heme a + 2 AH2</text>
        <dbReference type="Rhea" id="RHEA:63388"/>
        <dbReference type="ChEBI" id="CHEBI:13193"/>
        <dbReference type="ChEBI" id="CHEBI:15377"/>
        <dbReference type="ChEBI" id="CHEBI:17499"/>
        <dbReference type="ChEBI" id="CHEBI:60530"/>
        <dbReference type="ChEBI" id="CHEBI:61715"/>
        <dbReference type="EC" id="1.17.99.9"/>
    </reaction>
    <physiologicalReaction direction="left-to-right" evidence="11">
        <dbReference type="Rhea" id="RHEA:63389"/>
    </physiologicalReaction>
</comment>
<dbReference type="GO" id="GO:0046872">
    <property type="term" value="F:metal ion binding"/>
    <property type="evidence" value="ECO:0007669"/>
    <property type="project" value="UniProtKB-KW"/>
</dbReference>
<comment type="function">
    <text evidence="12">Catalyzes the conversion of heme O to heme A by two successive hydroxylations of the methyl group at C8. The first hydroxylation forms heme I, the second hydroxylation results in an unstable dihydroxymethyl group, which spontaneously dehydrates, resulting in the formyl group of heme A.</text>
</comment>
<dbReference type="Pfam" id="PF02628">
    <property type="entry name" value="COX15-CtaA"/>
    <property type="match status" value="1"/>
</dbReference>
<evidence type="ECO:0000256" key="4">
    <source>
        <dbReference type="ARBA" id="ARBA00022723"/>
    </source>
</evidence>
<gene>
    <name evidence="12" type="primary">ctaA</name>
    <name evidence="13" type="ORF">I5E68_00225</name>
</gene>
<reference evidence="13" key="1">
    <citation type="submission" date="2020-11" db="EMBL/GenBank/DDBJ databases">
        <title>Novosphingobium aureum sp. nov., a marine bacterium isolated from sediment of a salt flat.</title>
        <authorList>
            <person name="Yoo Y."/>
            <person name="Kim J.-J."/>
        </authorList>
    </citation>
    <scope>NUCLEOTIDE SEQUENCE</scope>
    <source>
        <strain evidence="13">YJ-S2-02</strain>
    </source>
</reference>
<feature type="transmembrane region" description="Helical" evidence="12">
    <location>
        <begin position="202"/>
        <end position="221"/>
    </location>
</feature>
<keyword evidence="9 12" id="KW-0472">Membrane</keyword>
<dbReference type="InterPro" id="IPR023754">
    <property type="entry name" value="HemeA_Synthase_type2"/>
</dbReference>
<evidence type="ECO:0000256" key="12">
    <source>
        <dbReference type="HAMAP-Rule" id="MF_01665"/>
    </source>
</evidence>
<dbReference type="PANTHER" id="PTHR23289:SF2">
    <property type="entry name" value="CYTOCHROME C OXIDASE ASSEMBLY PROTEIN COX15 HOMOLOG"/>
    <property type="match status" value="1"/>
</dbReference>
<evidence type="ECO:0000256" key="7">
    <source>
        <dbReference type="ARBA" id="ARBA00023004"/>
    </source>
</evidence>
<dbReference type="HAMAP" id="MF_01665">
    <property type="entry name" value="HemeA_synth_type2"/>
    <property type="match status" value="1"/>
</dbReference>
<keyword evidence="5 12" id="KW-1133">Transmembrane helix</keyword>
<evidence type="ECO:0000256" key="11">
    <source>
        <dbReference type="ARBA" id="ARBA00048044"/>
    </source>
</evidence>
<dbReference type="PANTHER" id="PTHR23289">
    <property type="entry name" value="CYTOCHROME C OXIDASE ASSEMBLY PROTEIN COX15"/>
    <property type="match status" value="1"/>
</dbReference>
<evidence type="ECO:0000256" key="1">
    <source>
        <dbReference type="ARBA" id="ARBA00001970"/>
    </source>
</evidence>
<dbReference type="GO" id="GO:0120547">
    <property type="term" value="F:heme A synthase activity"/>
    <property type="evidence" value="ECO:0007669"/>
    <property type="project" value="UniProtKB-EC"/>
</dbReference>
<evidence type="ECO:0000256" key="2">
    <source>
        <dbReference type="ARBA" id="ARBA00004141"/>
    </source>
</evidence>
<feature type="transmembrane region" description="Helical" evidence="12">
    <location>
        <begin position="332"/>
        <end position="352"/>
    </location>
</feature>
<feature type="transmembrane region" description="Helical" evidence="12">
    <location>
        <begin position="136"/>
        <end position="154"/>
    </location>
</feature>
<comment type="caution">
    <text evidence="13">The sequence shown here is derived from an EMBL/GenBank/DDBJ whole genome shotgun (WGS) entry which is preliminary data.</text>
</comment>
<feature type="transmembrane region" description="Helical" evidence="12">
    <location>
        <begin position="271"/>
        <end position="291"/>
    </location>
</feature>
<comment type="cofactor">
    <cofactor evidence="1 12">
        <name>heme b</name>
        <dbReference type="ChEBI" id="CHEBI:60344"/>
    </cofactor>
</comment>
<feature type="transmembrane region" description="Helical" evidence="12">
    <location>
        <begin position="20"/>
        <end position="39"/>
    </location>
</feature>
<dbReference type="RefSeq" id="WP_197159702.1">
    <property type="nucleotide sequence ID" value="NZ_JADZGI010000001.1"/>
</dbReference>
<evidence type="ECO:0000256" key="10">
    <source>
        <dbReference type="ARBA" id="ARBA00044501"/>
    </source>
</evidence>
<evidence type="ECO:0000313" key="14">
    <source>
        <dbReference type="Proteomes" id="UP000617634"/>
    </source>
</evidence>
<organism evidence="13 14">
    <name type="scientific">Novosphingobium aureum</name>
    <dbReference type="NCBI Taxonomy" id="2792964"/>
    <lineage>
        <taxon>Bacteria</taxon>
        <taxon>Pseudomonadati</taxon>
        <taxon>Pseudomonadota</taxon>
        <taxon>Alphaproteobacteria</taxon>
        <taxon>Sphingomonadales</taxon>
        <taxon>Sphingomonadaceae</taxon>
        <taxon>Novosphingobium</taxon>
    </lineage>
</organism>
<evidence type="ECO:0000256" key="9">
    <source>
        <dbReference type="ARBA" id="ARBA00023136"/>
    </source>
</evidence>
<keyword evidence="7 12" id="KW-0408">Iron</keyword>
<dbReference type="InterPro" id="IPR003780">
    <property type="entry name" value="COX15/CtaA_fam"/>
</dbReference>
<feature type="binding site" description="axial binding residue" evidence="12">
    <location>
        <position position="334"/>
    </location>
    <ligand>
        <name>heme</name>
        <dbReference type="ChEBI" id="CHEBI:30413"/>
    </ligand>
    <ligandPart>
        <name>Fe</name>
        <dbReference type="ChEBI" id="CHEBI:18248"/>
    </ligandPart>
</feature>
<keyword evidence="8 12" id="KW-0350">Heme biosynthesis</keyword>
<dbReference type="AlphaFoldDB" id="A0A931H9D3"/>
<evidence type="ECO:0000313" key="13">
    <source>
        <dbReference type="EMBL" id="MBH0111374.1"/>
    </source>
</evidence>
<keyword evidence="4 12" id="KW-0479">Metal-binding</keyword>
<protein>
    <recommendedName>
        <fullName evidence="12">Heme A synthase</fullName>
        <shortName evidence="12">HAS</shortName>
        <ecNumber evidence="12">1.17.99.9</ecNumber>
    </recommendedName>
    <alternativeName>
        <fullName evidence="12">Cytochrome aa3-controlling protein</fullName>
    </alternativeName>
</protein>
<keyword evidence="6 12" id="KW-0560">Oxidoreductase</keyword>
<accession>A0A931H9D3</accession>
<feature type="transmembrane region" description="Helical" evidence="12">
    <location>
        <begin position="303"/>
        <end position="326"/>
    </location>
</feature>
<evidence type="ECO:0000256" key="3">
    <source>
        <dbReference type="ARBA" id="ARBA00022692"/>
    </source>
</evidence>
<keyword evidence="12" id="KW-1003">Cell membrane</keyword>
<comment type="pathway">
    <text evidence="10 12">Porphyrin-containing compound metabolism; heme A biosynthesis; heme A from heme O: step 1/1.</text>
</comment>
<dbReference type="EC" id="1.17.99.9" evidence="12"/>
<dbReference type="Proteomes" id="UP000617634">
    <property type="component" value="Unassembled WGS sequence"/>
</dbReference>
<feature type="transmembrane region" description="Helical" evidence="12">
    <location>
        <begin position="106"/>
        <end position="124"/>
    </location>
</feature>